<evidence type="ECO:0000256" key="4">
    <source>
        <dbReference type="ARBA" id="ARBA00022741"/>
    </source>
</evidence>
<evidence type="ECO:0000256" key="1">
    <source>
        <dbReference type="ARBA" id="ARBA00004766"/>
    </source>
</evidence>
<dbReference type="InterPro" id="IPR036393">
    <property type="entry name" value="AceGlu_kinase-like_sf"/>
</dbReference>
<dbReference type="InterPro" id="IPR001341">
    <property type="entry name" value="Asp_kinase"/>
</dbReference>
<keyword evidence="3 8" id="KW-0808">Transferase</keyword>
<comment type="caution">
    <text evidence="11">The sequence shown here is derived from an EMBL/GenBank/DDBJ whole genome shotgun (WGS) entry which is preliminary data.</text>
</comment>
<comment type="catalytic activity">
    <reaction evidence="7 8">
        <text>L-aspartate + ATP = 4-phospho-L-aspartate + ADP</text>
        <dbReference type="Rhea" id="RHEA:23776"/>
        <dbReference type="ChEBI" id="CHEBI:29991"/>
        <dbReference type="ChEBI" id="CHEBI:30616"/>
        <dbReference type="ChEBI" id="CHEBI:57535"/>
        <dbReference type="ChEBI" id="CHEBI:456216"/>
        <dbReference type="EC" id="2.7.2.4"/>
    </reaction>
</comment>
<keyword evidence="12" id="KW-1185">Reference proteome</keyword>
<gene>
    <name evidence="11" type="ORF">ACFSQ0_09670</name>
</gene>
<feature type="domain" description="Aspartate/glutamate/uridylate kinase" evidence="10">
    <location>
        <begin position="2"/>
        <end position="274"/>
    </location>
</feature>
<evidence type="ECO:0000256" key="3">
    <source>
        <dbReference type="ARBA" id="ARBA00022679"/>
    </source>
</evidence>
<dbReference type="EC" id="2.7.2.4" evidence="8"/>
<evidence type="ECO:0000313" key="12">
    <source>
        <dbReference type="Proteomes" id="UP001597357"/>
    </source>
</evidence>
<dbReference type="InterPro" id="IPR042199">
    <property type="entry name" value="AsparK_Bifunc_asparK/hSer_DH"/>
</dbReference>
<evidence type="ECO:0000259" key="10">
    <source>
        <dbReference type="Pfam" id="PF00696"/>
    </source>
</evidence>
<dbReference type="SUPFAM" id="SSF55021">
    <property type="entry name" value="ACT-like"/>
    <property type="match status" value="1"/>
</dbReference>
<dbReference type="Gene3D" id="1.20.120.1320">
    <property type="entry name" value="Aspartokinase, catalytic domain"/>
    <property type="match status" value="1"/>
</dbReference>
<evidence type="ECO:0000256" key="7">
    <source>
        <dbReference type="ARBA" id="ARBA00047872"/>
    </source>
</evidence>
<evidence type="ECO:0000256" key="2">
    <source>
        <dbReference type="ARBA" id="ARBA00010122"/>
    </source>
</evidence>
<accession>A0ABW5SF27</accession>
<evidence type="ECO:0000256" key="6">
    <source>
        <dbReference type="ARBA" id="ARBA00022840"/>
    </source>
</evidence>
<sequence>MIIFKFGGASVKEAAGVKNMVEILKKTGTKDKLIVVSAMGKTTNALELVIQNYFEFNKIDLTEVKNFHAQIAQNLFANTNHPIFATLNQYWKELTSFLEENSSQDYDFVYDQVIGFGELISTAIISAYLNSEEIKNNWIDARKLIKTDTTYRDAQVNWEITQKNINHHIKPNELFITQGFIASTTNNCTTTLGREGSDYSAAIFAYCLNAKEVSIWKDVSGVYNADPRIFKDSIQLNQINYNEAIELAFYGASVIHPKTIQPLQRKEIPLVVRSFYDLTLPGTKVSNGPKIVPQVPCFIVKDDLILLSIATKDFSFFVEQNMSEVFALFHAFQTKVDLIQNSAISFSVVIDNKFKKFDLLIENLQKRFRVSFNKGVKLYTLRHATPEAIKATEKDKVVLLKQVTRETAQLVVHENL</sequence>
<dbReference type="PANTHER" id="PTHR21499">
    <property type="entry name" value="ASPARTATE KINASE"/>
    <property type="match status" value="1"/>
</dbReference>
<reference evidence="12" key="1">
    <citation type="journal article" date="2019" name="Int. J. Syst. Evol. Microbiol.">
        <title>The Global Catalogue of Microorganisms (GCM) 10K type strain sequencing project: providing services to taxonomists for standard genome sequencing and annotation.</title>
        <authorList>
            <consortium name="The Broad Institute Genomics Platform"/>
            <consortium name="The Broad Institute Genome Sequencing Center for Infectious Disease"/>
            <person name="Wu L."/>
            <person name="Ma J."/>
        </authorList>
    </citation>
    <scope>NUCLEOTIDE SEQUENCE [LARGE SCALE GENOMIC DNA]</scope>
    <source>
        <strain evidence="12">KCTC 42255</strain>
    </source>
</reference>
<dbReference type="GO" id="GO:0004072">
    <property type="term" value="F:aspartate kinase activity"/>
    <property type="evidence" value="ECO:0007669"/>
    <property type="project" value="UniProtKB-EC"/>
</dbReference>
<dbReference type="SUPFAM" id="SSF53633">
    <property type="entry name" value="Carbamate kinase-like"/>
    <property type="match status" value="1"/>
</dbReference>
<name>A0ABW5SF27_9FLAO</name>
<comment type="pathway">
    <text evidence="9">Amino-acid biosynthesis; L-methionine biosynthesis via de novo pathway; L-homoserine from L-aspartate: step 1/3.</text>
</comment>
<dbReference type="InterPro" id="IPR001048">
    <property type="entry name" value="Asp/Glu/Uridylate_kinase"/>
</dbReference>
<evidence type="ECO:0000313" key="11">
    <source>
        <dbReference type="EMBL" id="MFD2698259.1"/>
    </source>
</evidence>
<keyword evidence="6" id="KW-0067">ATP-binding</keyword>
<comment type="pathway">
    <text evidence="9">Amino-acid biosynthesis; L-threonine biosynthesis; L-threonine from L-aspartate: step 1/5.</text>
</comment>
<dbReference type="Gene3D" id="3.40.1160.10">
    <property type="entry name" value="Acetylglutamate kinase-like"/>
    <property type="match status" value="1"/>
</dbReference>
<dbReference type="NCBIfam" id="TIGR00657">
    <property type="entry name" value="asp_kinases"/>
    <property type="match status" value="1"/>
</dbReference>
<dbReference type="InterPro" id="IPR045865">
    <property type="entry name" value="ACT-like_dom_sf"/>
</dbReference>
<evidence type="ECO:0000256" key="8">
    <source>
        <dbReference type="RuleBase" id="RU003448"/>
    </source>
</evidence>
<comment type="similarity">
    <text evidence="2 8">Belongs to the aspartokinase family.</text>
</comment>
<dbReference type="EMBL" id="JBHULZ010000041">
    <property type="protein sequence ID" value="MFD2698259.1"/>
    <property type="molecule type" value="Genomic_DNA"/>
</dbReference>
<organism evidence="11 12">
    <name type="scientific">Mesonia sediminis</name>
    <dbReference type="NCBI Taxonomy" id="1703946"/>
    <lineage>
        <taxon>Bacteria</taxon>
        <taxon>Pseudomonadati</taxon>
        <taxon>Bacteroidota</taxon>
        <taxon>Flavobacteriia</taxon>
        <taxon>Flavobacteriales</taxon>
        <taxon>Flavobacteriaceae</taxon>
        <taxon>Mesonia</taxon>
    </lineage>
</organism>
<dbReference type="PANTHER" id="PTHR21499:SF59">
    <property type="entry name" value="ASPARTOKINASE"/>
    <property type="match status" value="1"/>
</dbReference>
<dbReference type="Pfam" id="PF00696">
    <property type="entry name" value="AA_kinase"/>
    <property type="match status" value="1"/>
</dbReference>
<comment type="pathway">
    <text evidence="1 9">Amino-acid biosynthesis; L-lysine biosynthesis via DAP pathway; (S)-tetrahydrodipicolinate from L-aspartate: step 1/4.</text>
</comment>
<dbReference type="RefSeq" id="WP_379047537.1">
    <property type="nucleotide sequence ID" value="NZ_JBHULZ010000041.1"/>
</dbReference>
<evidence type="ECO:0000256" key="5">
    <source>
        <dbReference type="ARBA" id="ARBA00022777"/>
    </source>
</evidence>
<dbReference type="Proteomes" id="UP001597357">
    <property type="component" value="Unassembled WGS sequence"/>
</dbReference>
<keyword evidence="5 8" id="KW-0418">Kinase</keyword>
<keyword evidence="4" id="KW-0547">Nucleotide-binding</keyword>
<evidence type="ECO:0000256" key="9">
    <source>
        <dbReference type="RuleBase" id="RU004249"/>
    </source>
</evidence>
<protein>
    <recommendedName>
        <fullName evidence="8">Aspartokinase</fullName>
        <ecNumber evidence="8">2.7.2.4</ecNumber>
    </recommendedName>
</protein>
<keyword evidence="9" id="KW-0028">Amino-acid biosynthesis</keyword>
<dbReference type="Gene3D" id="3.30.70.260">
    <property type="match status" value="1"/>
</dbReference>
<proteinExistence type="inferred from homology"/>